<evidence type="ECO:0000256" key="5">
    <source>
        <dbReference type="HAMAP-Rule" id="MF_01334"/>
    </source>
</evidence>
<dbReference type="HAMAP" id="MF_01334">
    <property type="entry name" value="Ribosomal_bL25_CTC"/>
    <property type="match status" value="1"/>
</dbReference>
<dbReference type="InterPro" id="IPR011035">
    <property type="entry name" value="Ribosomal_bL25/Gln-tRNA_synth"/>
</dbReference>
<dbReference type="InterPro" id="IPR020930">
    <property type="entry name" value="Ribosomal_uL5_bac-type"/>
</dbReference>
<evidence type="ECO:0000256" key="4">
    <source>
        <dbReference type="ARBA" id="ARBA00023274"/>
    </source>
</evidence>
<dbReference type="SUPFAM" id="SSF50715">
    <property type="entry name" value="Ribosomal protein L25-like"/>
    <property type="match status" value="1"/>
</dbReference>
<keyword evidence="2 5" id="KW-0694">RNA-binding</keyword>
<protein>
    <recommendedName>
        <fullName evidence="5">Large ribosomal subunit protein bL25</fullName>
    </recommendedName>
    <alternativeName>
        <fullName evidence="5">General stress protein CTC</fullName>
    </alternativeName>
</protein>
<keyword evidence="3 5" id="KW-0689">Ribosomal protein</keyword>
<dbReference type="GO" id="GO:0008097">
    <property type="term" value="F:5S rRNA binding"/>
    <property type="evidence" value="ECO:0007669"/>
    <property type="project" value="InterPro"/>
</dbReference>
<evidence type="ECO:0000256" key="2">
    <source>
        <dbReference type="ARBA" id="ARBA00022884"/>
    </source>
</evidence>
<dbReference type="GO" id="GO:0006412">
    <property type="term" value="P:translation"/>
    <property type="evidence" value="ECO:0007669"/>
    <property type="project" value="UniProtKB-UniRule"/>
</dbReference>
<keyword evidence="1 5" id="KW-0699">rRNA-binding</keyword>
<dbReference type="InterPro" id="IPR001021">
    <property type="entry name" value="Ribosomal_bL25_long"/>
</dbReference>
<name>A0A1F7VBJ9_9BACT</name>
<comment type="function">
    <text evidence="5">This is one of the proteins that binds to the 5S RNA in the ribosome where it forms part of the central protuberance.</text>
</comment>
<dbReference type="Gene3D" id="2.40.240.10">
    <property type="entry name" value="Ribosomal Protein L25, Chain P"/>
    <property type="match status" value="1"/>
</dbReference>
<reference evidence="8 9" key="1">
    <citation type="journal article" date="2016" name="Nat. Commun.">
        <title>Thousands of microbial genomes shed light on interconnected biogeochemical processes in an aquifer system.</title>
        <authorList>
            <person name="Anantharaman K."/>
            <person name="Brown C.T."/>
            <person name="Hug L.A."/>
            <person name="Sharon I."/>
            <person name="Castelle C.J."/>
            <person name="Probst A.J."/>
            <person name="Thomas B.C."/>
            <person name="Singh A."/>
            <person name="Wilkins M.J."/>
            <person name="Karaoz U."/>
            <person name="Brodie E.L."/>
            <person name="Williams K.H."/>
            <person name="Hubbard S.S."/>
            <person name="Banfield J.F."/>
        </authorList>
    </citation>
    <scope>NUCLEOTIDE SEQUENCE [LARGE SCALE GENOMIC DNA]</scope>
</reference>
<evidence type="ECO:0000256" key="1">
    <source>
        <dbReference type="ARBA" id="ARBA00022730"/>
    </source>
</evidence>
<dbReference type="InterPro" id="IPR020056">
    <property type="entry name" value="Rbsml_bL25/Gln-tRNA_synth_N"/>
</dbReference>
<dbReference type="PANTHER" id="PTHR33284:SF1">
    <property type="entry name" value="RIBOSOMAL PROTEIN L25_GLN-TRNA SYNTHETASE, ANTI-CODON-BINDING DOMAIN-CONTAINING PROTEIN"/>
    <property type="match status" value="1"/>
</dbReference>
<evidence type="ECO:0000259" key="7">
    <source>
        <dbReference type="Pfam" id="PF14693"/>
    </source>
</evidence>
<dbReference type="InterPro" id="IPR020057">
    <property type="entry name" value="Ribosomal_bL25_b-dom"/>
</dbReference>
<proteinExistence type="inferred from homology"/>
<accession>A0A1F7VBJ9</accession>
<comment type="subunit">
    <text evidence="5">Part of the 50S ribosomal subunit; part of the 5S rRNA/L5/L18/L25 subcomplex. Contacts the 5S rRNA. Binds to the 5S rRNA independently of L5 and L18.</text>
</comment>
<dbReference type="PANTHER" id="PTHR33284">
    <property type="entry name" value="RIBOSOMAL PROTEIN L25/GLN-TRNA SYNTHETASE, ANTI-CODON-BINDING DOMAIN-CONTAINING PROTEIN"/>
    <property type="match status" value="1"/>
</dbReference>
<evidence type="ECO:0000313" key="8">
    <source>
        <dbReference type="EMBL" id="OGL87803.1"/>
    </source>
</evidence>
<dbReference type="Pfam" id="PF14693">
    <property type="entry name" value="Ribosomal_TL5_C"/>
    <property type="match status" value="1"/>
</dbReference>
<dbReference type="Pfam" id="PF01386">
    <property type="entry name" value="Ribosomal_L25p"/>
    <property type="match status" value="1"/>
</dbReference>
<gene>
    <name evidence="5" type="primary">rplY</name>
    <name evidence="5" type="synonym">ctc</name>
    <name evidence="8" type="ORF">A3I42_02075</name>
</gene>
<dbReference type="CDD" id="cd00495">
    <property type="entry name" value="Ribosomal_L25_TL5_CTC"/>
    <property type="match status" value="1"/>
</dbReference>
<feature type="domain" description="Large ribosomal subunit protein bL25 beta" evidence="7">
    <location>
        <begin position="87"/>
        <end position="170"/>
    </location>
</feature>
<feature type="domain" description="Large ribosomal subunit protein bL25 L25" evidence="6">
    <location>
        <begin position="4"/>
        <end position="79"/>
    </location>
</feature>
<evidence type="ECO:0000259" key="6">
    <source>
        <dbReference type="Pfam" id="PF01386"/>
    </source>
</evidence>
<dbReference type="GO" id="GO:0022625">
    <property type="term" value="C:cytosolic large ribosomal subunit"/>
    <property type="evidence" value="ECO:0007669"/>
    <property type="project" value="TreeGrafter"/>
</dbReference>
<evidence type="ECO:0000256" key="3">
    <source>
        <dbReference type="ARBA" id="ARBA00022980"/>
    </source>
</evidence>
<dbReference type="AlphaFoldDB" id="A0A1F7VBJ9"/>
<dbReference type="EMBL" id="MGER01000056">
    <property type="protein sequence ID" value="OGL87803.1"/>
    <property type="molecule type" value="Genomic_DNA"/>
</dbReference>
<keyword evidence="4 5" id="KW-0687">Ribonucleoprotein</keyword>
<dbReference type="InterPro" id="IPR029751">
    <property type="entry name" value="Ribosomal_L25_dom"/>
</dbReference>
<dbReference type="InterPro" id="IPR037121">
    <property type="entry name" value="Ribosomal_bL25_C"/>
</dbReference>
<sequence>MTGKKVKALRREKQVPGVVYGHGIASRAVSVPLSTLETAHRKAGESSLISLMVDGKPANVLIKELQRDPVSGKILHVDFQEVSMQEKLKTQVPIAVKGEAKAVKEFGAVLVRSLNHLDIECLPQDLIPEYVVDVSHLANIGDVIRVSDLALPPQIHILTRPETVVVNIEKKHEEAEAAPAAAAVAPDLTQVKTEKEIEKAEKQAKAAEEAAIKD</sequence>
<comment type="caution">
    <text evidence="8">The sequence shown here is derived from an EMBL/GenBank/DDBJ whole genome shotgun (WGS) entry which is preliminary data.</text>
</comment>
<dbReference type="NCBIfam" id="TIGR00731">
    <property type="entry name" value="bL25_bact_ctc"/>
    <property type="match status" value="1"/>
</dbReference>
<evidence type="ECO:0000313" key="9">
    <source>
        <dbReference type="Proteomes" id="UP000178264"/>
    </source>
</evidence>
<comment type="similarity">
    <text evidence="5">Belongs to the bacterial ribosomal protein bL25 family. CTC subfamily.</text>
</comment>
<dbReference type="Gene3D" id="2.170.120.20">
    <property type="entry name" value="Ribosomal protein L25, beta domain"/>
    <property type="match status" value="1"/>
</dbReference>
<organism evidence="8 9">
    <name type="scientific">Candidatus Uhrbacteria bacterium RIFCSPLOWO2_02_FULL_49_11</name>
    <dbReference type="NCBI Taxonomy" id="1802409"/>
    <lineage>
        <taxon>Bacteria</taxon>
        <taxon>Candidatus Uhriibacteriota</taxon>
    </lineage>
</organism>
<dbReference type="Proteomes" id="UP000178264">
    <property type="component" value="Unassembled WGS sequence"/>
</dbReference>
<dbReference type="GO" id="GO:0003735">
    <property type="term" value="F:structural constituent of ribosome"/>
    <property type="evidence" value="ECO:0007669"/>
    <property type="project" value="InterPro"/>
</dbReference>